<feature type="compositionally biased region" description="Basic and acidic residues" evidence="1">
    <location>
        <begin position="1202"/>
        <end position="1235"/>
    </location>
</feature>
<proteinExistence type="predicted"/>
<keyword evidence="3" id="KW-1185">Reference proteome</keyword>
<feature type="compositionally biased region" description="Low complexity" evidence="1">
    <location>
        <begin position="257"/>
        <end position="269"/>
    </location>
</feature>
<protein>
    <submittedName>
        <fullName evidence="2">Uncharacterized protein</fullName>
    </submittedName>
</protein>
<gene>
    <name evidence="2" type="ORF">F5891DRAFT_1187230</name>
</gene>
<reference evidence="2" key="1">
    <citation type="journal article" date="2020" name="New Phytol.">
        <title>Comparative genomics reveals dynamic genome evolution in host specialist ectomycorrhizal fungi.</title>
        <authorList>
            <person name="Lofgren L.A."/>
            <person name="Nguyen N.H."/>
            <person name="Vilgalys R."/>
            <person name="Ruytinx J."/>
            <person name="Liao H.L."/>
            <person name="Branco S."/>
            <person name="Kuo A."/>
            <person name="LaButti K."/>
            <person name="Lipzen A."/>
            <person name="Andreopoulos W."/>
            <person name="Pangilinan J."/>
            <person name="Riley R."/>
            <person name="Hundley H."/>
            <person name="Na H."/>
            <person name="Barry K."/>
            <person name="Grigoriev I.V."/>
            <person name="Stajich J.E."/>
            <person name="Kennedy P.G."/>
        </authorList>
    </citation>
    <scope>NUCLEOTIDE SEQUENCE</scope>
    <source>
        <strain evidence="2">FC203</strain>
    </source>
</reference>
<sequence length="1244" mass="134840">MATTTSTTRPSHFVDAATLTDSQLFLVTRILVDVAVSTEDTEVTEGSRVGEEWRRLDGIPCIMGGLRALIASLSGTLHGRTTADFPWKTLPKELACLGKGIHDLTHQHHVNLINCLKAGTLTIRAVTSDAAHTRLTTSKDPVVIGDAPLACSTHSRGRHVFADGRIDQKDQPHLPTSSCRAQVIVEITWPPPRPASRALHKPSTTSRRDLIPAIASIQGESSSEDVSADDEDDYEDEDPQITYSFGSASQAMMLNLSDYYSDPPDDQVSSPPPYLPASLSATMGSGYAQEEYVQEQFGGGRYKDTPTELTPSRLCSTIKPTSRDTTNSFVANSIHFAENSHHNTPLVEDAPVQCSVQVQDLFANTLAPTCQQPAMPQNTDVFHQQPQYGTLNSDSMALYNLTIPSRAQPLWSVPSPLMQHKAPSTSPSPLASYSQLPTSPLLMPALAGPSSQGGLQPQVKNAMNMCGPDWPWNFSSIAPVNSLPAQGAVPRTHIIPPTPIKPAELLAPSAASGSSQHAVTFSTSTAEESHIKSDFTMDNDGAPVGGRHSAETNSTLDEGFAVLDTIVINTAKNTNMPSYQVINLWMKSRGQAINSTNYWNLYAGYFKDRMRQELARLSEDAPPQDGSMTPSAGVRCRCYELFKNTYPDSYQDILDTYKELNMLSDAPQTIAQCTQTFQKLYRRVGSILDGAVARQGFEATLVMCGNIVNEDSSLSHIHMMPSAGGISFFEKRCRASDDAIIGHMKAHVYNTTSLAAVEQAFKATEGDREQVPIEVLDVSSSEAGEEKDALKSLKAGLIKQVADLGSNSLTNDHLRIKGYPAHLSLMPGESHNTNSRSKGVAGLTQHEVNVLAHALKVKTMCVVKVTNATKAAIIASKEPVIIGEAPPVGSPFPNVRRMFVNRTFDYNGPPHLQTSSAATRKKKPKVASSSRTQDDDGDVASMDSTTTIRPKSNLHLKVVVPPPSRPFKLAKRPPTKLAPTPIHVLSSPDGVNKPGADNPLNISDGESPSEDDADHDDSSRSCKQKLQPKGEEKTVVEKKPSVKAAGKVRAKGGRSSPLVVESSGDEQQPPPGAMHPETSEAVDRPPSTPSTQVMEAPILSVVPSSPLNSDHHVSPTEENGQSVHVPDVPLPLPQNPSCAPKLEDTRLSPSLSDHDAPDPRNGDPNRAHSHEPHDNQYPPNRDHSREPHHVSDFHDLSLNNARDLHPHRDNSPALCDDCRYPSDEQHGGYTYHEEADQQAYARRL</sequence>
<organism evidence="2 3">
    <name type="scientific">Suillus fuscotomentosus</name>
    <dbReference type="NCBI Taxonomy" id="1912939"/>
    <lineage>
        <taxon>Eukaryota</taxon>
        <taxon>Fungi</taxon>
        <taxon>Dikarya</taxon>
        <taxon>Basidiomycota</taxon>
        <taxon>Agaricomycotina</taxon>
        <taxon>Agaricomycetes</taxon>
        <taxon>Agaricomycetidae</taxon>
        <taxon>Boletales</taxon>
        <taxon>Suillineae</taxon>
        <taxon>Suillaceae</taxon>
        <taxon>Suillus</taxon>
    </lineage>
</organism>
<evidence type="ECO:0000313" key="2">
    <source>
        <dbReference type="EMBL" id="KAG1901764.1"/>
    </source>
</evidence>
<name>A0AAD4E8R4_9AGAM</name>
<feature type="region of interest" description="Disordered" evidence="1">
    <location>
        <begin position="257"/>
        <end position="281"/>
    </location>
</feature>
<feature type="compositionally biased region" description="Basic and acidic residues" evidence="1">
    <location>
        <begin position="1141"/>
        <end position="1195"/>
    </location>
</feature>
<comment type="caution">
    <text evidence="2">The sequence shown here is derived from an EMBL/GenBank/DDBJ whole genome shotgun (WGS) entry which is preliminary data.</text>
</comment>
<dbReference type="GeneID" id="64661100"/>
<dbReference type="Proteomes" id="UP001195769">
    <property type="component" value="Unassembled WGS sequence"/>
</dbReference>
<evidence type="ECO:0000256" key="1">
    <source>
        <dbReference type="SAM" id="MobiDB-lite"/>
    </source>
</evidence>
<feature type="region of interest" description="Disordered" evidence="1">
    <location>
        <begin position="215"/>
        <end position="241"/>
    </location>
</feature>
<dbReference type="RefSeq" id="XP_041227339.1">
    <property type="nucleotide sequence ID" value="XM_041366802.1"/>
</dbReference>
<feature type="compositionally biased region" description="Acidic residues" evidence="1">
    <location>
        <begin position="222"/>
        <end position="239"/>
    </location>
</feature>
<dbReference type="EMBL" id="JABBWK010000020">
    <property type="protein sequence ID" value="KAG1901764.1"/>
    <property type="molecule type" value="Genomic_DNA"/>
</dbReference>
<evidence type="ECO:0000313" key="3">
    <source>
        <dbReference type="Proteomes" id="UP001195769"/>
    </source>
</evidence>
<feature type="region of interest" description="Disordered" evidence="1">
    <location>
        <begin position="906"/>
        <end position="1244"/>
    </location>
</feature>
<dbReference type="AlphaFoldDB" id="A0AAD4E8R4"/>
<accession>A0AAD4E8R4</accession>
<feature type="compositionally biased region" description="Basic and acidic residues" evidence="1">
    <location>
        <begin position="1028"/>
        <end position="1040"/>
    </location>
</feature>